<keyword evidence="1" id="KW-0472">Membrane</keyword>
<sequence>LTLQIRSEGERAVALRNIRLREFRAGFGPGYAPFAESPGRATVYENPAALPRVFRVKRVRSLPGANPVKEALWSSDFNPAEEALVENLPGLEKEYADGEVEVKGWSAGEIRLEASAGGAMFCVLAESFRPGWRCWIDGDETKIYRADGMLRGIVVPAGKHEIFFAYRPLGCYVGWAFTILACIFIVVCRYLYLRWANAWPHLFKGSKVEKFEG</sequence>
<dbReference type="PANTHER" id="PTHR38454">
    <property type="entry name" value="INTEGRAL MEMBRANE PROTEIN-RELATED"/>
    <property type="match status" value="1"/>
</dbReference>
<feature type="transmembrane region" description="Helical" evidence="1">
    <location>
        <begin position="172"/>
        <end position="192"/>
    </location>
</feature>
<feature type="non-terminal residue" evidence="2">
    <location>
        <position position="1"/>
    </location>
</feature>
<reference evidence="2" key="1">
    <citation type="journal article" date="2014" name="Front. Microbiol.">
        <title>High frequency of phylogenetically diverse reductive dehalogenase-homologous genes in deep subseafloor sedimentary metagenomes.</title>
        <authorList>
            <person name="Kawai M."/>
            <person name="Futagami T."/>
            <person name="Toyoda A."/>
            <person name="Takaki Y."/>
            <person name="Nishi S."/>
            <person name="Hori S."/>
            <person name="Arai W."/>
            <person name="Tsubouchi T."/>
            <person name="Morono Y."/>
            <person name="Uchiyama I."/>
            <person name="Ito T."/>
            <person name="Fujiyama A."/>
            <person name="Inagaki F."/>
            <person name="Takami H."/>
        </authorList>
    </citation>
    <scope>NUCLEOTIDE SEQUENCE</scope>
    <source>
        <strain evidence="2">Expedition CK06-06</strain>
    </source>
</reference>
<keyword evidence="1" id="KW-0812">Transmembrane</keyword>
<organism evidence="2">
    <name type="scientific">marine sediment metagenome</name>
    <dbReference type="NCBI Taxonomy" id="412755"/>
    <lineage>
        <taxon>unclassified sequences</taxon>
        <taxon>metagenomes</taxon>
        <taxon>ecological metagenomes</taxon>
    </lineage>
</organism>
<evidence type="ECO:0000313" key="2">
    <source>
        <dbReference type="EMBL" id="GAG16129.1"/>
    </source>
</evidence>
<name>X0VDA3_9ZZZZ</name>
<gene>
    <name evidence="2" type="ORF">S01H1_50546</name>
</gene>
<comment type="caution">
    <text evidence="2">The sequence shown here is derived from an EMBL/GenBank/DDBJ whole genome shotgun (WGS) entry which is preliminary data.</text>
</comment>
<dbReference type="PANTHER" id="PTHR38454:SF1">
    <property type="entry name" value="INTEGRAL MEMBRANE PROTEIN"/>
    <property type="match status" value="1"/>
</dbReference>
<dbReference type="EMBL" id="BARS01032570">
    <property type="protein sequence ID" value="GAG16129.1"/>
    <property type="molecule type" value="Genomic_DNA"/>
</dbReference>
<dbReference type="InterPro" id="IPR018580">
    <property type="entry name" value="Uncharacterised_YfhO"/>
</dbReference>
<dbReference type="AlphaFoldDB" id="X0VDA3"/>
<accession>X0VDA3</accession>
<keyword evidence="1" id="KW-1133">Transmembrane helix</keyword>
<protein>
    <recommendedName>
        <fullName evidence="3">YfhO family protein</fullName>
    </recommendedName>
</protein>
<proteinExistence type="predicted"/>
<evidence type="ECO:0000256" key="1">
    <source>
        <dbReference type="SAM" id="Phobius"/>
    </source>
</evidence>
<evidence type="ECO:0008006" key="3">
    <source>
        <dbReference type="Google" id="ProtNLM"/>
    </source>
</evidence>